<dbReference type="SUPFAM" id="SSF51182">
    <property type="entry name" value="RmlC-like cupins"/>
    <property type="match status" value="1"/>
</dbReference>
<feature type="domain" description="HTH cro/C1-type" evidence="2">
    <location>
        <begin position="18"/>
        <end position="72"/>
    </location>
</feature>
<dbReference type="InterPro" id="IPR014710">
    <property type="entry name" value="RmlC-like_jellyroll"/>
</dbReference>
<dbReference type="PANTHER" id="PTHR46797">
    <property type="entry name" value="HTH-TYPE TRANSCRIPTIONAL REGULATOR"/>
    <property type="match status" value="1"/>
</dbReference>
<dbReference type="SUPFAM" id="SSF47413">
    <property type="entry name" value="lambda repressor-like DNA-binding domains"/>
    <property type="match status" value="1"/>
</dbReference>
<name>A0A1H0SFW5_9BACT</name>
<dbReference type="AlphaFoldDB" id="A0A1H0SFW5"/>
<reference evidence="3 4" key="1">
    <citation type="submission" date="2016-10" db="EMBL/GenBank/DDBJ databases">
        <authorList>
            <person name="de Groot N.N."/>
        </authorList>
    </citation>
    <scope>NUCLEOTIDE SEQUENCE [LARGE SCALE GENOMIC DNA]</scope>
    <source>
        <strain evidence="3 4">DSM 12130</strain>
    </source>
</reference>
<dbReference type="InterPro" id="IPR011051">
    <property type="entry name" value="RmlC_Cupin_sf"/>
</dbReference>
<sequence>MINMDNKRHMEFDAGERLRSVRELYGLSQRALAKKAGVTNGMISMIEQNRNSPSLATFKKILDAIPISFAEFFSNDIDGSRQIVFRADELVEIGSSGFSFRQVGKNLQDKSMQILHERISPGADSGAEMLRHDSQEGGVVIKGRLELTVGGETHVLEPGDAYYFDSRIPHRFRNVGEEEVEMISTCTPPTL</sequence>
<keyword evidence="4" id="KW-1185">Reference proteome</keyword>
<evidence type="ECO:0000313" key="3">
    <source>
        <dbReference type="EMBL" id="SDP40138.1"/>
    </source>
</evidence>
<dbReference type="InterPro" id="IPR010982">
    <property type="entry name" value="Lambda_DNA-bd_dom_sf"/>
</dbReference>
<gene>
    <name evidence="3" type="ORF">SAMN05660330_02660</name>
</gene>
<dbReference type="InterPro" id="IPR013096">
    <property type="entry name" value="Cupin_2"/>
</dbReference>
<dbReference type="Pfam" id="PF07883">
    <property type="entry name" value="Cupin_2"/>
    <property type="match status" value="1"/>
</dbReference>
<dbReference type="Gene3D" id="2.60.120.10">
    <property type="entry name" value="Jelly Rolls"/>
    <property type="match status" value="1"/>
</dbReference>
<dbReference type="GO" id="GO:0003677">
    <property type="term" value="F:DNA binding"/>
    <property type="evidence" value="ECO:0007669"/>
    <property type="project" value="UniProtKB-KW"/>
</dbReference>
<dbReference type="CDD" id="cd00093">
    <property type="entry name" value="HTH_XRE"/>
    <property type="match status" value="1"/>
</dbReference>
<dbReference type="STRING" id="91360.SAMN05660330_02660"/>
<keyword evidence="1" id="KW-0238">DNA-binding</keyword>
<dbReference type="InterPro" id="IPR050807">
    <property type="entry name" value="TransReg_Diox_bact_type"/>
</dbReference>
<dbReference type="GO" id="GO:0003700">
    <property type="term" value="F:DNA-binding transcription factor activity"/>
    <property type="evidence" value="ECO:0007669"/>
    <property type="project" value="TreeGrafter"/>
</dbReference>
<dbReference type="RefSeq" id="WP_218121782.1">
    <property type="nucleotide sequence ID" value="NZ_FNJI01000018.1"/>
</dbReference>
<evidence type="ECO:0000313" key="4">
    <source>
        <dbReference type="Proteomes" id="UP000199073"/>
    </source>
</evidence>
<dbReference type="Gene3D" id="1.10.260.40">
    <property type="entry name" value="lambda repressor-like DNA-binding domains"/>
    <property type="match status" value="1"/>
</dbReference>
<dbReference type="PROSITE" id="PS50943">
    <property type="entry name" value="HTH_CROC1"/>
    <property type="match status" value="1"/>
</dbReference>
<dbReference type="InterPro" id="IPR001387">
    <property type="entry name" value="Cro/C1-type_HTH"/>
</dbReference>
<dbReference type="Proteomes" id="UP000199073">
    <property type="component" value="Unassembled WGS sequence"/>
</dbReference>
<accession>A0A1H0SFW5</accession>
<organism evidence="3 4">
    <name type="scientific">Desulforhopalus singaporensis</name>
    <dbReference type="NCBI Taxonomy" id="91360"/>
    <lineage>
        <taxon>Bacteria</taxon>
        <taxon>Pseudomonadati</taxon>
        <taxon>Thermodesulfobacteriota</taxon>
        <taxon>Desulfobulbia</taxon>
        <taxon>Desulfobulbales</taxon>
        <taxon>Desulfocapsaceae</taxon>
        <taxon>Desulforhopalus</taxon>
    </lineage>
</organism>
<dbReference type="Pfam" id="PF01381">
    <property type="entry name" value="HTH_3"/>
    <property type="match status" value="1"/>
</dbReference>
<dbReference type="PANTHER" id="PTHR46797:SF11">
    <property type="entry name" value="HTH-TYPE TRANSCRIPTIONAL REGULATOR PUUR"/>
    <property type="match status" value="1"/>
</dbReference>
<protein>
    <submittedName>
        <fullName evidence="3">Transcriptional regulator, XRE family with cupin sensor</fullName>
    </submittedName>
</protein>
<dbReference type="SMART" id="SM00530">
    <property type="entry name" value="HTH_XRE"/>
    <property type="match status" value="1"/>
</dbReference>
<evidence type="ECO:0000256" key="1">
    <source>
        <dbReference type="ARBA" id="ARBA00023125"/>
    </source>
</evidence>
<dbReference type="EMBL" id="FNJI01000018">
    <property type="protein sequence ID" value="SDP40138.1"/>
    <property type="molecule type" value="Genomic_DNA"/>
</dbReference>
<dbReference type="GO" id="GO:0005829">
    <property type="term" value="C:cytosol"/>
    <property type="evidence" value="ECO:0007669"/>
    <property type="project" value="TreeGrafter"/>
</dbReference>
<dbReference type="CDD" id="cd02209">
    <property type="entry name" value="cupin_XRE_C"/>
    <property type="match status" value="1"/>
</dbReference>
<evidence type="ECO:0000259" key="2">
    <source>
        <dbReference type="PROSITE" id="PS50943"/>
    </source>
</evidence>
<proteinExistence type="predicted"/>